<dbReference type="InterPro" id="IPR012318">
    <property type="entry name" value="HTH_CRP"/>
</dbReference>
<dbReference type="AlphaFoldDB" id="A0A927RMA8"/>
<keyword evidence="3" id="KW-0804">Transcription</keyword>
<evidence type="ECO:0000313" key="6">
    <source>
        <dbReference type="EMBL" id="MBE1610006.1"/>
    </source>
</evidence>
<evidence type="ECO:0000313" key="7">
    <source>
        <dbReference type="Proteomes" id="UP000638648"/>
    </source>
</evidence>
<reference evidence="6" key="1">
    <citation type="submission" date="2020-10" db="EMBL/GenBank/DDBJ databases">
        <title>Sequencing the genomes of 1000 actinobacteria strains.</title>
        <authorList>
            <person name="Klenk H.-P."/>
        </authorList>
    </citation>
    <scope>NUCLEOTIDE SEQUENCE</scope>
    <source>
        <strain evidence="6">DSM 45354</strain>
    </source>
</reference>
<dbReference type="Gene3D" id="1.10.10.10">
    <property type="entry name" value="Winged helix-like DNA-binding domain superfamily/Winged helix DNA-binding domain"/>
    <property type="match status" value="1"/>
</dbReference>
<dbReference type="GO" id="GO:0003700">
    <property type="term" value="F:DNA-binding transcription factor activity"/>
    <property type="evidence" value="ECO:0007669"/>
    <property type="project" value="TreeGrafter"/>
</dbReference>
<proteinExistence type="predicted"/>
<dbReference type="PROSITE" id="PS51063">
    <property type="entry name" value="HTH_CRP_2"/>
    <property type="match status" value="1"/>
</dbReference>
<dbReference type="Gene3D" id="2.60.120.10">
    <property type="entry name" value="Jelly Rolls"/>
    <property type="match status" value="1"/>
</dbReference>
<evidence type="ECO:0000259" key="4">
    <source>
        <dbReference type="PROSITE" id="PS50042"/>
    </source>
</evidence>
<accession>A0A927RMA8</accession>
<keyword evidence="1" id="KW-0805">Transcription regulation</keyword>
<protein>
    <submittedName>
        <fullName evidence="6">CRP-like cAMP-binding protein</fullName>
    </submittedName>
</protein>
<dbReference type="InterPro" id="IPR018490">
    <property type="entry name" value="cNMP-bd_dom_sf"/>
</dbReference>
<dbReference type="InterPro" id="IPR036390">
    <property type="entry name" value="WH_DNA-bd_sf"/>
</dbReference>
<sequence>MERNGAYQDKQWCLSEVDIFCDLSAQEMAAIAEAAPKKTSAAGELLYTPGSSDERLFILKSGRVRIFRVAADGRALTTAILQPGTVFGDMVLLGQQMYGNFAEALEPAVVCVMSRADVQRFLLGDPRIAARITQILGARLTEMERRLCDTVFKNVPQRLASTLTMLAGPGRRVSLTPTAPVVMLTHEQLAALVGTSRETATKALNDLAERGLVRLGRGRITLIDPDGIAAESGD</sequence>
<evidence type="ECO:0000256" key="3">
    <source>
        <dbReference type="ARBA" id="ARBA00023163"/>
    </source>
</evidence>
<keyword evidence="7" id="KW-1185">Reference proteome</keyword>
<dbReference type="SMART" id="SM00100">
    <property type="entry name" value="cNMP"/>
    <property type="match status" value="1"/>
</dbReference>
<dbReference type="RefSeq" id="WP_238361703.1">
    <property type="nucleotide sequence ID" value="NZ_BAABJL010000196.1"/>
</dbReference>
<feature type="domain" description="Cyclic nucleotide-binding" evidence="4">
    <location>
        <begin position="19"/>
        <end position="139"/>
    </location>
</feature>
<feature type="domain" description="HTH crp-type" evidence="5">
    <location>
        <begin position="153"/>
        <end position="226"/>
    </location>
</feature>
<dbReference type="PANTHER" id="PTHR24567">
    <property type="entry name" value="CRP FAMILY TRANSCRIPTIONAL REGULATORY PROTEIN"/>
    <property type="match status" value="1"/>
</dbReference>
<dbReference type="FunFam" id="1.10.10.10:FF:000019">
    <property type="entry name" value="Crp/Fnr family transcriptional regulator"/>
    <property type="match status" value="1"/>
</dbReference>
<dbReference type="EMBL" id="JADBEM010000001">
    <property type="protein sequence ID" value="MBE1610006.1"/>
    <property type="molecule type" value="Genomic_DNA"/>
</dbReference>
<dbReference type="SUPFAM" id="SSF51206">
    <property type="entry name" value="cAMP-binding domain-like"/>
    <property type="match status" value="1"/>
</dbReference>
<evidence type="ECO:0000256" key="2">
    <source>
        <dbReference type="ARBA" id="ARBA00023125"/>
    </source>
</evidence>
<dbReference type="Pfam" id="PF00027">
    <property type="entry name" value="cNMP_binding"/>
    <property type="match status" value="1"/>
</dbReference>
<evidence type="ECO:0000256" key="1">
    <source>
        <dbReference type="ARBA" id="ARBA00023015"/>
    </source>
</evidence>
<dbReference type="GO" id="GO:0005829">
    <property type="term" value="C:cytosol"/>
    <property type="evidence" value="ECO:0007669"/>
    <property type="project" value="TreeGrafter"/>
</dbReference>
<dbReference type="Proteomes" id="UP000638648">
    <property type="component" value="Unassembled WGS sequence"/>
</dbReference>
<dbReference type="GO" id="GO:0003677">
    <property type="term" value="F:DNA binding"/>
    <property type="evidence" value="ECO:0007669"/>
    <property type="project" value="UniProtKB-KW"/>
</dbReference>
<dbReference type="SUPFAM" id="SSF46785">
    <property type="entry name" value="Winged helix' DNA-binding domain"/>
    <property type="match status" value="1"/>
</dbReference>
<name>A0A927RMA8_9ACTN</name>
<organism evidence="6 7">
    <name type="scientific">Actinopolymorpha pittospori</name>
    <dbReference type="NCBI Taxonomy" id="648752"/>
    <lineage>
        <taxon>Bacteria</taxon>
        <taxon>Bacillati</taxon>
        <taxon>Actinomycetota</taxon>
        <taxon>Actinomycetes</taxon>
        <taxon>Propionibacteriales</taxon>
        <taxon>Actinopolymorphaceae</taxon>
        <taxon>Actinopolymorpha</taxon>
    </lineage>
</organism>
<dbReference type="InterPro" id="IPR050397">
    <property type="entry name" value="Env_Response_Regulators"/>
</dbReference>
<dbReference type="InterPro" id="IPR000595">
    <property type="entry name" value="cNMP-bd_dom"/>
</dbReference>
<dbReference type="PANTHER" id="PTHR24567:SF74">
    <property type="entry name" value="HTH-TYPE TRANSCRIPTIONAL REGULATOR ARCR"/>
    <property type="match status" value="1"/>
</dbReference>
<evidence type="ECO:0000259" key="5">
    <source>
        <dbReference type="PROSITE" id="PS51063"/>
    </source>
</evidence>
<dbReference type="SMART" id="SM00419">
    <property type="entry name" value="HTH_CRP"/>
    <property type="match status" value="1"/>
</dbReference>
<dbReference type="CDD" id="cd00038">
    <property type="entry name" value="CAP_ED"/>
    <property type="match status" value="1"/>
</dbReference>
<dbReference type="InterPro" id="IPR014710">
    <property type="entry name" value="RmlC-like_jellyroll"/>
</dbReference>
<gene>
    <name evidence="6" type="ORF">HEB94_006854</name>
</gene>
<keyword evidence="2" id="KW-0238">DNA-binding</keyword>
<dbReference type="InterPro" id="IPR036388">
    <property type="entry name" value="WH-like_DNA-bd_sf"/>
</dbReference>
<dbReference type="Pfam" id="PF13545">
    <property type="entry name" value="HTH_Crp_2"/>
    <property type="match status" value="1"/>
</dbReference>
<dbReference type="PROSITE" id="PS50042">
    <property type="entry name" value="CNMP_BINDING_3"/>
    <property type="match status" value="1"/>
</dbReference>
<comment type="caution">
    <text evidence="6">The sequence shown here is derived from an EMBL/GenBank/DDBJ whole genome shotgun (WGS) entry which is preliminary data.</text>
</comment>